<feature type="region of interest" description="Disordered" evidence="4">
    <location>
        <begin position="137"/>
        <end position="165"/>
    </location>
</feature>
<protein>
    <recommendedName>
        <fullName evidence="6">RING-CH-type domain-containing protein</fullName>
    </recommendedName>
</protein>
<dbReference type="CDD" id="cd16495">
    <property type="entry name" value="RING_CH-C4HC3_MARCH"/>
    <property type="match status" value="1"/>
</dbReference>
<evidence type="ECO:0000313" key="7">
    <source>
        <dbReference type="EnsemblPlants" id="Kaladp0071s0476.1.v1.1"/>
    </source>
</evidence>
<evidence type="ECO:0000259" key="6">
    <source>
        <dbReference type="PROSITE" id="PS51292"/>
    </source>
</evidence>
<dbReference type="InterPro" id="IPR011016">
    <property type="entry name" value="Znf_RING-CH"/>
</dbReference>
<accession>A0A7N1A1J2</accession>
<dbReference type="Proteomes" id="UP000594263">
    <property type="component" value="Unplaced"/>
</dbReference>
<dbReference type="Gene3D" id="3.30.40.10">
    <property type="entry name" value="Zinc/RING finger domain, C3HC4 (zinc finger)"/>
    <property type="match status" value="1"/>
</dbReference>
<sequence length="201" mass="21890">MATTAAPDKTHLDLELEESRNSASGLDSRTDVAVESGAEIVRVPEKKSVGAGREVDGSVVALDLESGAGDVERDCRICHLSLESSDQADPEMAIVLGCSCKDDLAAAHKQCAEAWFKIKGNKTCEICGAVARNVTGPDEPESIEHWSESNDETPPPRPAPQPTETQNFWHGHRFLNFLLACMVFAFVMSWLFHFNIHLQAA</sequence>
<dbReference type="PROSITE" id="PS51292">
    <property type="entry name" value="ZF_RING_CH"/>
    <property type="match status" value="1"/>
</dbReference>
<feature type="compositionally biased region" description="Basic and acidic residues" evidence="4">
    <location>
        <begin position="8"/>
        <end position="20"/>
    </location>
</feature>
<evidence type="ECO:0000256" key="4">
    <source>
        <dbReference type="SAM" id="MobiDB-lite"/>
    </source>
</evidence>
<keyword evidence="5" id="KW-0472">Membrane</keyword>
<dbReference type="PANTHER" id="PTHR46214:SF30">
    <property type="entry name" value="OS01G0850200 PROTEIN"/>
    <property type="match status" value="1"/>
</dbReference>
<evidence type="ECO:0000256" key="5">
    <source>
        <dbReference type="SAM" id="Phobius"/>
    </source>
</evidence>
<organism evidence="7 8">
    <name type="scientific">Kalanchoe fedtschenkoi</name>
    <name type="common">Lavender scallops</name>
    <name type="synonym">South American air plant</name>
    <dbReference type="NCBI Taxonomy" id="63787"/>
    <lineage>
        <taxon>Eukaryota</taxon>
        <taxon>Viridiplantae</taxon>
        <taxon>Streptophyta</taxon>
        <taxon>Embryophyta</taxon>
        <taxon>Tracheophyta</taxon>
        <taxon>Spermatophyta</taxon>
        <taxon>Magnoliopsida</taxon>
        <taxon>eudicotyledons</taxon>
        <taxon>Gunneridae</taxon>
        <taxon>Pentapetalae</taxon>
        <taxon>Saxifragales</taxon>
        <taxon>Crassulaceae</taxon>
        <taxon>Kalanchoe</taxon>
    </lineage>
</organism>
<dbReference type="Gramene" id="Kaladp0071s0476.1.v1.1">
    <property type="protein sequence ID" value="Kaladp0071s0476.1.v1.1"/>
    <property type="gene ID" value="Kaladp0071s0476.v1.1"/>
</dbReference>
<keyword evidence="3" id="KW-0862">Zinc</keyword>
<name>A0A7N1A1J2_KALFE</name>
<feature type="domain" description="RING-CH-type" evidence="6">
    <location>
        <begin position="67"/>
        <end position="134"/>
    </location>
</feature>
<evidence type="ECO:0000313" key="8">
    <source>
        <dbReference type="Proteomes" id="UP000594263"/>
    </source>
</evidence>
<proteinExistence type="predicted"/>
<dbReference type="InterPro" id="IPR013083">
    <property type="entry name" value="Znf_RING/FYVE/PHD"/>
</dbReference>
<keyword evidence="1" id="KW-0479">Metal-binding</keyword>
<reference evidence="7" key="1">
    <citation type="submission" date="2021-01" db="UniProtKB">
        <authorList>
            <consortium name="EnsemblPlants"/>
        </authorList>
    </citation>
    <scope>IDENTIFICATION</scope>
</reference>
<dbReference type="SMART" id="SM00744">
    <property type="entry name" value="RINGv"/>
    <property type="match status" value="1"/>
</dbReference>
<keyword evidence="2" id="KW-0863">Zinc-finger</keyword>
<dbReference type="PANTHER" id="PTHR46214">
    <property type="entry name" value="ZINC FINGER, RING-CH-TYPE"/>
    <property type="match status" value="1"/>
</dbReference>
<keyword evidence="5" id="KW-1133">Transmembrane helix</keyword>
<feature type="transmembrane region" description="Helical" evidence="5">
    <location>
        <begin position="174"/>
        <end position="192"/>
    </location>
</feature>
<dbReference type="GO" id="GO:0008270">
    <property type="term" value="F:zinc ion binding"/>
    <property type="evidence" value="ECO:0007669"/>
    <property type="project" value="UniProtKB-KW"/>
</dbReference>
<keyword evidence="5" id="KW-0812">Transmembrane</keyword>
<dbReference type="OMA" id="DPINHES"/>
<dbReference type="AlphaFoldDB" id="A0A7N1A1J2"/>
<dbReference type="Pfam" id="PF12906">
    <property type="entry name" value="RINGv"/>
    <property type="match status" value="1"/>
</dbReference>
<dbReference type="SUPFAM" id="SSF57850">
    <property type="entry name" value="RING/U-box"/>
    <property type="match status" value="1"/>
</dbReference>
<evidence type="ECO:0000256" key="1">
    <source>
        <dbReference type="ARBA" id="ARBA00022723"/>
    </source>
</evidence>
<evidence type="ECO:0000256" key="2">
    <source>
        <dbReference type="ARBA" id="ARBA00022771"/>
    </source>
</evidence>
<dbReference type="EnsemblPlants" id="Kaladp0071s0476.1.v1.1">
    <property type="protein sequence ID" value="Kaladp0071s0476.1.v1.1"/>
    <property type="gene ID" value="Kaladp0071s0476.v1.1"/>
</dbReference>
<feature type="region of interest" description="Disordered" evidence="4">
    <location>
        <begin position="1"/>
        <end position="30"/>
    </location>
</feature>
<keyword evidence="8" id="KW-1185">Reference proteome</keyword>
<evidence type="ECO:0000256" key="3">
    <source>
        <dbReference type="ARBA" id="ARBA00022833"/>
    </source>
</evidence>